<evidence type="ECO:0000256" key="2">
    <source>
        <dbReference type="ARBA" id="ARBA00023315"/>
    </source>
</evidence>
<dbReference type="PANTHER" id="PTHR43877:SF2">
    <property type="entry name" value="AMINOALKYLPHOSPHONATE N-ACETYLTRANSFERASE-RELATED"/>
    <property type="match status" value="1"/>
</dbReference>
<dbReference type="Gene3D" id="3.40.630.30">
    <property type="match status" value="1"/>
</dbReference>
<gene>
    <name evidence="4" type="ORF">SAMN04489798_4588</name>
</gene>
<name>A0A1H0PKS9_9PSED</name>
<dbReference type="PROSITE" id="PS51186">
    <property type="entry name" value="GNAT"/>
    <property type="match status" value="1"/>
</dbReference>
<evidence type="ECO:0000259" key="3">
    <source>
        <dbReference type="PROSITE" id="PS51186"/>
    </source>
</evidence>
<organism evidence="4 5">
    <name type="scientific">Pseudomonas arsenicoxydans</name>
    <dbReference type="NCBI Taxonomy" id="702115"/>
    <lineage>
        <taxon>Bacteria</taxon>
        <taxon>Pseudomonadati</taxon>
        <taxon>Pseudomonadota</taxon>
        <taxon>Gammaproteobacteria</taxon>
        <taxon>Pseudomonadales</taxon>
        <taxon>Pseudomonadaceae</taxon>
        <taxon>Pseudomonas</taxon>
    </lineage>
</organism>
<protein>
    <submittedName>
        <fullName evidence="4">Acetyltransferase (GNAT) family protein</fullName>
    </submittedName>
</protein>
<dbReference type="GO" id="GO:0016747">
    <property type="term" value="F:acyltransferase activity, transferring groups other than amino-acyl groups"/>
    <property type="evidence" value="ECO:0007669"/>
    <property type="project" value="InterPro"/>
</dbReference>
<dbReference type="InterPro" id="IPR016181">
    <property type="entry name" value="Acyl_CoA_acyltransferase"/>
</dbReference>
<evidence type="ECO:0000313" key="4">
    <source>
        <dbReference type="EMBL" id="SDP05707.1"/>
    </source>
</evidence>
<proteinExistence type="predicted"/>
<sequence length="165" mass="17843">MEMEAAEVLVLQASYTNPVHAEAIGIVLNAYAQDPMGGGHALPEDIVQRLPGELAKRPHAFSVLAFVDGEPAGLVNCFEGFSTFACRPLVNVHDVSVVPKFRGLGLSQKMLQKVEDITRQRGGCKITLEVLEGNAVAQASYGKFGFAPGMFDPAHGRMLFWTKDL</sequence>
<dbReference type="InterPro" id="IPR050832">
    <property type="entry name" value="Bact_Acetyltransf"/>
</dbReference>
<dbReference type="InterPro" id="IPR000182">
    <property type="entry name" value="GNAT_dom"/>
</dbReference>
<keyword evidence="2" id="KW-0012">Acyltransferase</keyword>
<dbReference type="Proteomes" id="UP000198827">
    <property type="component" value="Chromosome I"/>
</dbReference>
<keyword evidence="1 4" id="KW-0808">Transferase</keyword>
<reference evidence="4 5" key="1">
    <citation type="submission" date="2016-10" db="EMBL/GenBank/DDBJ databases">
        <authorList>
            <person name="de Groot N.N."/>
        </authorList>
    </citation>
    <scope>NUCLEOTIDE SEQUENCE [LARGE SCALE GENOMIC DNA]</scope>
    <source>
        <strain evidence="4 5">CECT 7543</strain>
    </source>
</reference>
<dbReference type="EMBL" id="LT629705">
    <property type="protein sequence ID" value="SDP05707.1"/>
    <property type="molecule type" value="Genomic_DNA"/>
</dbReference>
<accession>A0A1H0PKS9</accession>
<feature type="domain" description="N-acetyltransferase" evidence="3">
    <location>
        <begin position="26"/>
        <end position="165"/>
    </location>
</feature>
<dbReference type="CDD" id="cd04301">
    <property type="entry name" value="NAT_SF"/>
    <property type="match status" value="1"/>
</dbReference>
<dbReference type="PANTHER" id="PTHR43877">
    <property type="entry name" value="AMINOALKYLPHOSPHONATE N-ACETYLTRANSFERASE-RELATED-RELATED"/>
    <property type="match status" value="1"/>
</dbReference>
<evidence type="ECO:0000256" key="1">
    <source>
        <dbReference type="ARBA" id="ARBA00022679"/>
    </source>
</evidence>
<dbReference type="Pfam" id="PF00583">
    <property type="entry name" value="Acetyltransf_1"/>
    <property type="match status" value="1"/>
</dbReference>
<dbReference type="SUPFAM" id="SSF55729">
    <property type="entry name" value="Acyl-CoA N-acyltransferases (Nat)"/>
    <property type="match status" value="1"/>
</dbReference>
<dbReference type="AlphaFoldDB" id="A0A1H0PKS9"/>
<evidence type="ECO:0000313" key="5">
    <source>
        <dbReference type="Proteomes" id="UP000198827"/>
    </source>
</evidence>